<evidence type="ECO:0000256" key="2">
    <source>
        <dbReference type="ARBA" id="ARBA00022670"/>
    </source>
</evidence>
<keyword evidence="3" id="KW-0378">Hydrolase</keyword>
<gene>
    <name evidence="7" type="ORF">GTO91_10445</name>
</gene>
<evidence type="ECO:0000256" key="5">
    <source>
        <dbReference type="ARBA" id="ARBA00044503"/>
    </source>
</evidence>
<evidence type="ECO:0000313" key="7">
    <source>
        <dbReference type="EMBL" id="MZP30126.1"/>
    </source>
</evidence>
<evidence type="ECO:0000256" key="6">
    <source>
        <dbReference type="ARBA" id="ARBA00044538"/>
    </source>
</evidence>
<dbReference type="CDD" id="cd16332">
    <property type="entry name" value="Prp-like"/>
    <property type="match status" value="1"/>
</dbReference>
<protein>
    <recommendedName>
        <fullName evidence="6">Ribosomal processing cysteine protease Prp</fullName>
    </recommendedName>
</protein>
<keyword evidence="8" id="KW-1185">Reference proteome</keyword>
<dbReference type="OrthoDB" id="48998at2"/>
<dbReference type="Pfam" id="PF04327">
    <property type="entry name" value="Peptidase_Prp"/>
    <property type="match status" value="1"/>
</dbReference>
<keyword evidence="4" id="KW-0788">Thiol protease</keyword>
<dbReference type="SUPFAM" id="SSF118010">
    <property type="entry name" value="TM1457-like"/>
    <property type="match status" value="1"/>
</dbReference>
<keyword evidence="2 7" id="KW-0645">Protease</keyword>
<dbReference type="Gene3D" id="3.30.70.1490">
    <property type="entry name" value="Cysteine protease Prp"/>
    <property type="match status" value="1"/>
</dbReference>
<keyword evidence="1" id="KW-0690">Ribosome biogenesis</keyword>
<proteinExistence type="inferred from homology"/>
<dbReference type="GO" id="GO:0042254">
    <property type="term" value="P:ribosome biogenesis"/>
    <property type="evidence" value="ECO:0007669"/>
    <property type="project" value="UniProtKB-KW"/>
</dbReference>
<comment type="similarity">
    <text evidence="5">Belongs to the Prp family.</text>
</comment>
<reference evidence="7 8" key="1">
    <citation type="submission" date="2020-01" db="EMBL/GenBank/DDBJ databases">
        <title>Whole-genome sequence of Heliobacterium undosum DSM 13378.</title>
        <authorList>
            <person name="Kyndt J.A."/>
            <person name="Meyer T.E."/>
        </authorList>
    </citation>
    <scope>NUCLEOTIDE SEQUENCE [LARGE SCALE GENOMIC DNA]</scope>
    <source>
        <strain evidence="7 8">DSM 13378</strain>
    </source>
</reference>
<sequence length="115" mass="12211">MVKVTVYVDEGQRILGFEALGHAGAAPRGQDVVCAGVSALTLSAVNGLEHFLGAEATEVSAPKPGDLSCLLRDPLAPEAARTAQIILETMVLGLQQTAEVYPRFLHVEKRRCVPC</sequence>
<accession>A0A845L350</accession>
<dbReference type="GO" id="GO:0006508">
    <property type="term" value="P:proteolysis"/>
    <property type="evidence" value="ECO:0007669"/>
    <property type="project" value="UniProtKB-KW"/>
</dbReference>
<dbReference type="GO" id="GO:0008234">
    <property type="term" value="F:cysteine-type peptidase activity"/>
    <property type="evidence" value="ECO:0007669"/>
    <property type="project" value="UniProtKB-KW"/>
</dbReference>
<dbReference type="EMBL" id="WXEY01000010">
    <property type="protein sequence ID" value="MZP30126.1"/>
    <property type="molecule type" value="Genomic_DNA"/>
</dbReference>
<evidence type="ECO:0000256" key="3">
    <source>
        <dbReference type="ARBA" id="ARBA00022801"/>
    </source>
</evidence>
<dbReference type="InterPro" id="IPR007422">
    <property type="entry name" value="Peptidase_Prp"/>
</dbReference>
<evidence type="ECO:0000313" key="8">
    <source>
        <dbReference type="Proteomes" id="UP000463470"/>
    </source>
</evidence>
<dbReference type="RefSeq" id="WP_161258658.1">
    <property type="nucleotide sequence ID" value="NZ_WXEY01000010.1"/>
</dbReference>
<evidence type="ECO:0000256" key="4">
    <source>
        <dbReference type="ARBA" id="ARBA00022807"/>
    </source>
</evidence>
<dbReference type="PANTHER" id="PTHR39178:SF1">
    <property type="entry name" value="RIBOSOMAL-PROCESSING CYSTEINE PROTEASE PRP"/>
    <property type="match status" value="1"/>
</dbReference>
<dbReference type="Proteomes" id="UP000463470">
    <property type="component" value="Unassembled WGS sequence"/>
</dbReference>
<name>A0A845L350_9FIRM</name>
<dbReference type="InterPro" id="IPR036764">
    <property type="entry name" value="Peptidase_Prp_sf"/>
</dbReference>
<dbReference type="AlphaFoldDB" id="A0A845L350"/>
<comment type="caution">
    <text evidence="7">The sequence shown here is derived from an EMBL/GenBank/DDBJ whole genome shotgun (WGS) entry which is preliminary data.</text>
</comment>
<organism evidence="7 8">
    <name type="scientific">Heliomicrobium undosum</name>
    <dbReference type="NCBI Taxonomy" id="121734"/>
    <lineage>
        <taxon>Bacteria</taxon>
        <taxon>Bacillati</taxon>
        <taxon>Bacillota</taxon>
        <taxon>Clostridia</taxon>
        <taxon>Eubacteriales</taxon>
        <taxon>Heliobacteriaceae</taxon>
        <taxon>Heliomicrobium</taxon>
    </lineage>
</organism>
<evidence type="ECO:0000256" key="1">
    <source>
        <dbReference type="ARBA" id="ARBA00022517"/>
    </source>
</evidence>
<dbReference type="PANTHER" id="PTHR39178">
    <property type="entry name" value="HYPOTHETICAL RIBOSOME-ASSOCIATED PROTEIN"/>
    <property type="match status" value="1"/>
</dbReference>